<keyword evidence="9" id="KW-1133">Transmembrane helix</keyword>
<keyword evidence="9" id="KW-0812">Transmembrane</keyword>
<keyword evidence="7" id="KW-0862">Zinc</keyword>
<dbReference type="InterPro" id="IPR058758">
    <property type="entry name" value="UBA_RNF216"/>
</dbReference>
<organism evidence="11 12">
    <name type="scientific">Diplogelasinospora grovesii</name>
    <dbReference type="NCBI Taxonomy" id="303347"/>
    <lineage>
        <taxon>Eukaryota</taxon>
        <taxon>Fungi</taxon>
        <taxon>Dikarya</taxon>
        <taxon>Ascomycota</taxon>
        <taxon>Pezizomycotina</taxon>
        <taxon>Sordariomycetes</taxon>
        <taxon>Sordariomycetidae</taxon>
        <taxon>Sordariales</taxon>
        <taxon>Diplogelasinosporaceae</taxon>
        <taxon>Diplogelasinospora</taxon>
    </lineage>
</organism>
<dbReference type="InterPro" id="IPR051628">
    <property type="entry name" value="LUBAC_E3_Ligases"/>
</dbReference>
<dbReference type="PANTHER" id="PTHR22770:SF42">
    <property type="entry name" value="FINGER PROTEIN (ZIN), PUTATIVE (AFU_ORTHOLOGUE AFUA_4G03910)-RELATED"/>
    <property type="match status" value="1"/>
</dbReference>
<evidence type="ECO:0000313" key="11">
    <source>
        <dbReference type="EMBL" id="KAK3939831.1"/>
    </source>
</evidence>
<evidence type="ECO:0000256" key="1">
    <source>
        <dbReference type="ARBA" id="ARBA00004906"/>
    </source>
</evidence>
<dbReference type="Pfam" id="PF26200">
    <property type="entry name" value="Rcat_RNF216"/>
    <property type="match status" value="1"/>
</dbReference>
<dbReference type="GO" id="GO:0008270">
    <property type="term" value="F:zinc ion binding"/>
    <property type="evidence" value="ECO:0007669"/>
    <property type="project" value="UniProtKB-KW"/>
</dbReference>
<keyword evidence="3" id="KW-0479">Metal-binding</keyword>
<evidence type="ECO:0000313" key="12">
    <source>
        <dbReference type="Proteomes" id="UP001303473"/>
    </source>
</evidence>
<dbReference type="Gene3D" id="1.20.120.1750">
    <property type="match status" value="1"/>
</dbReference>
<feature type="transmembrane region" description="Helical" evidence="9">
    <location>
        <begin position="437"/>
        <end position="470"/>
    </location>
</feature>
<dbReference type="InterPro" id="IPR044066">
    <property type="entry name" value="TRIAD_supradom"/>
</dbReference>
<comment type="caution">
    <text evidence="11">The sequence shown here is derived from an EMBL/GenBank/DDBJ whole genome shotgun (WGS) entry which is preliminary data.</text>
</comment>
<evidence type="ECO:0000256" key="4">
    <source>
        <dbReference type="ARBA" id="ARBA00022737"/>
    </source>
</evidence>
<keyword evidence="4" id="KW-0677">Repeat</keyword>
<evidence type="ECO:0000256" key="7">
    <source>
        <dbReference type="ARBA" id="ARBA00022833"/>
    </source>
</evidence>
<dbReference type="GO" id="GO:0016740">
    <property type="term" value="F:transferase activity"/>
    <property type="evidence" value="ECO:0007669"/>
    <property type="project" value="UniProtKB-KW"/>
</dbReference>
<dbReference type="Proteomes" id="UP001303473">
    <property type="component" value="Unassembled WGS sequence"/>
</dbReference>
<dbReference type="PANTHER" id="PTHR22770">
    <property type="entry name" value="UBIQUITIN CONJUGATING ENZYME 7 INTERACTING PROTEIN-RELATED"/>
    <property type="match status" value="1"/>
</dbReference>
<gene>
    <name evidence="11" type="ORF">QBC46DRAFT_387077</name>
</gene>
<accession>A0AAN6S4S7</accession>
<dbReference type="Pfam" id="PF26191">
    <property type="entry name" value="RING-HC_RBR_RNF216"/>
    <property type="match status" value="1"/>
</dbReference>
<keyword evidence="12" id="KW-1185">Reference proteome</keyword>
<name>A0AAN6S4S7_9PEZI</name>
<evidence type="ECO:0000256" key="8">
    <source>
        <dbReference type="SAM" id="MobiDB-lite"/>
    </source>
</evidence>
<keyword evidence="9" id="KW-0472">Membrane</keyword>
<sequence>MVFSGLLGGSSSDRSVAKAKSITSPSTASVNSIASGSDAAPAPPPEYISDEAHLRPLDPEAPDLRTLNACLEALAAVFPNIQIDVFREMLCSFDGESRLALVADALLKNRVTWVKGRWRVADKDKKAAEVVGRRNKKHGEARLVPRAQVFKSAEYKDAVKALAYQEFKGLSKGLSGSTINAVLAEFNHSYLEARPTLVELKSKSWRSTFTSFTSIFSRRRAVTSTEIENHPLVIWKSSGQGSIVPCLKSTGNAELDRELFNELIAPLRERIRTEQDAKDRKLAFELNNKEAEEAEATIECACCFTESAFEEFTSCNTEDAHMICFRCVQHCIQEAIFGQGWQRSIDKETGTLRCPAVVSTGSSECKGCISQHDMYRAMLEETKGAEILHKLEQRLADHSLVSSNLPLIRCPFCSYAEVDDIYVPAEERQLRLRADNIYNLVFVSFVLLCIATVAIPFVLPYIIISSLLYLMLSSRHTFGDYVVAQFKEALARHRRRRRGLKFTCQQPDCRRSSCLGCHKEWVDIHVCHESTLVALRTQVEQAMSMAIKRVCPRCNTSFVKESGCNKLTCTCGYKMCYVCRKNISGSDGPDAGYQHFCQHFRPLGYLTQCTECNKCNLWEKEDTEQVLQQAKDEAERKWRETEGRELSGAEKVYLETGLAAAHRERGIQKVVSQFNKGGGFMGEWPTVAQLCDFLVENLLV</sequence>
<proteinExistence type="predicted"/>
<evidence type="ECO:0000259" key="10">
    <source>
        <dbReference type="PROSITE" id="PS51873"/>
    </source>
</evidence>
<dbReference type="EMBL" id="MU853805">
    <property type="protein sequence ID" value="KAK3939831.1"/>
    <property type="molecule type" value="Genomic_DNA"/>
</dbReference>
<dbReference type="CDD" id="cd20353">
    <property type="entry name" value="Rcat_RBR_RNF216"/>
    <property type="match status" value="1"/>
</dbReference>
<feature type="domain" description="RING-type" evidence="10">
    <location>
        <begin position="296"/>
        <end position="603"/>
    </location>
</feature>
<evidence type="ECO:0000256" key="9">
    <source>
        <dbReference type="SAM" id="Phobius"/>
    </source>
</evidence>
<comment type="pathway">
    <text evidence="1">Protein modification; protein ubiquitination.</text>
</comment>
<dbReference type="CDD" id="cd16630">
    <property type="entry name" value="RING-HC_RBR_RNF216"/>
    <property type="match status" value="1"/>
</dbReference>
<dbReference type="Pfam" id="PF26112">
    <property type="entry name" value="UBA_RNF216"/>
    <property type="match status" value="1"/>
</dbReference>
<dbReference type="InterPro" id="IPR047546">
    <property type="entry name" value="Rcat_RBR_RNF216"/>
</dbReference>
<evidence type="ECO:0000256" key="3">
    <source>
        <dbReference type="ARBA" id="ARBA00022723"/>
    </source>
</evidence>
<evidence type="ECO:0000256" key="6">
    <source>
        <dbReference type="ARBA" id="ARBA00022786"/>
    </source>
</evidence>
<protein>
    <submittedName>
        <fullName evidence="11">E3 ubiquitin-protein ligase ARI4</fullName>
    </submittedName>
</protein>
<evidence type="ECO:0000256" key="2">
    <source>
        <dbReference type="ARBA" id="ARBA00022679"/>
    </source>
</evidence>
<feature type="compositionally biased region" description="Polar residues" evidence="8">
    <location>
        <begin position="21"/>
        <end position="35"/>
    </location>
</feature>
<dbReference type="SUPFAM" id="SSF57850">
    <property type="entry name" value="RING/U-box"/>
    <property type="match status" value="1"/>
</dbReference>
<keyword evidence="6" id="KW-0833">Ubl conjugation pathway</keyword>
<evidence type="ECO:0000256" key="5">
    <source>
        <dbReference type="ARBA" id="ARBA00022771"/>
    </source>
</evidence>
<reference evidence="12" key="1">
    <citation type="journal article" date="2023" name="Mol. Phylogenet. Evol.">
        <title>Genome-scale phylogeny and comparative genomics of the fungal order Sordariales.</title>
        <authorList>
            <person name="Hensen N."/>
            <person name="Bonometti L."/>
            <person name="Westerberg I."/>
            <person name="Brannstrom I.O."/>
            <person name="Guillou S."/>
            <person name="Cros-Aarteil S."/>
            <person name="Calhoun S."/>
            <person name="Haridas S."/>
            <person name="Kuo A."/>
            <person name="Mondo S."/>
            <person name="Pangilinan J."/>
            <person name="Riley R."/>
            <person name="LaButti K."/>
            <person name="Andreopoulos B."/>
            <person name="Lipzen A."/>
            <person name="Chen C."/>
            <person name="Yan M."/>
            <person name="Daum C."/>
            <person name="Ng V."/>
            <person name="Clum A."/>
            <person name="Steindorff A."/>
            <person name="Ohm R.A."/>
            <person name="Martin F."/>
            <person name="Silar P."/>
            <person name="Natvig D.O."/>
            <person name="Lalanne C."/>
            <person name="Gautier V."/>
            <person name="Ament-Velasquez S.L."/>
            <person name="Kruys A."/>
            <person name="Hutchinson M.I."/>
            <person name="Powell A.J."/>
            <person name="Barry K."/>
            <person name="Miller A.N."/>
            <person name="Grigoriev I.V."/>
            <person name="Debuchy R."/>
            <person name="Gladieux P."/>
            <person name="Hiltunen Thoren M."/>
            <person name="Johannesson H."/>
        </authorList>
    </citation>
    <scope>NUCLEOTIDE SEQUENCE [LARGE SCALE GENOMIC DNA]</scope>
    <source>
        <strain evidence="12">CBS 340.73</strain>
    </source>
</reference>
<dbReference type="AlphaFoldDB" id="A0AAN6S4S7"/>
<dbReference type="InterPro" id="IPR047544">
    <property type="entry name" value="RING-HC_RBR_RNF216"/>
</dbReference>
<keyword evidence="5" id="KW-0863">Zinc-finger</keyword>
<keyword evidence="2" id="KW-0808">Transferase</keyword>
<dbReference type="PROSITE" id="PS51873">
    <property type="entry name" value="TRIAD"/>
    <property type="match status" value="1"/>
</dbReference>
<feature type="region of interest" description="Disordered" evidence="8">
    <location>
        <begin position="1"/>
        <end position="50"/>
    </location>
</feature>